<dbReference type="EMBL" id="FNCY01000016">
    <property type="protein sequence ID" value="SDI29624.1"/>
    <property type="molecule type" value="Genomic_DNA"/>
</dbReference>
<dbReference type="Pfam" id="PF04314">
    <property type="entry name" value="PCuAC"/>
    <property type="match status" value="1"/>
</dbReference>
<dbReference type="AlphaFoldDB" id="A0A1G8JEA1"/>
<dbReference type="Proteomes" id="UP000198607">
    <property type="component" value="Unassembled WGS sequence"/>
</dbReference>
<sequence length="154" mass="16223">MRKPLIGALLALATTCSLAADPAALRVDAPYLRLPPPGAAATGAFMRIDNDGSSARQLVRADSPAAETVELHTHINENGMMKMRAVPAIPIPAGGSTELKPGSYHVMLIGMKQALKAGDSVPITLRFDDGTQLRIEAPARPIHAEGMMHGGMKH</sequence>
<evidence type="ECO:0000313" key="3">
    <source>
        <dbReference type="Proteomes" id="UP000198607"/>
    </source>
</evidence>
<name>A0A1G8JEA1_9RHOO</name>
<evidence type="ECO:0000313" key="2">
    <source>
        <dbReference type="EMBL" id="SDI29624.1"/>
    </source>
</evidence>
<accession>A0A1G8JEA1</accession>
<gene>
    <name evidence="2" type="ORF">SAMN05660652_03188</name>
</gene>
<dbReference type="InterPro" id="IPR058248">
    <property type="entry name" value="Lxx211020-like"/>
</dbReference>
<dbReference type="RefSeq" id="WP_091938941.1">
    <property type="nucleotide sequence ID" value="NZ_FNCY01000016.1"/>
</dbReference>
<evidence type="ECO:0008006" key="4">
    <source>
        <dbReference type="Google" id="ProtNLM"/>
    </source>
</evidence>
<protein>
    <recommendedName>
        <fullName evidence="4">Copper(I)-binding protein</fullName>
    </recommendedName>
</protein>
<dbReference type="PANTHER" id="PTHR36302">
    <property type="entry name" value="BLR7088 PROTEIN"/>
    <property type="match status" value="1"/>
</dbReference>
<dbReference type="Gene3D" id="2.60.40.1890">
    <property type="entry name" value="PCu(A)C copper chaperone"/>
    <property type="match status" value="1"/>
</dbReference>
<organism evidence="2 3">
    <name type="scientific">Propionivibrio dicarboxylicus</name>
    <dbReference type="NCBI Taxonomy" id="83767"/>
    <lineage>
        <taxon>Bacteria</taxon>
        <taxon>Pseudomonadati</taxon>
        <taxon>Pseudomonadota</taxon>
        <taxon>Betaproteobacteria</taxon>
        <taxon>Rhodocyclales</taxon>
        <taxon>Rhodocyclaceae</taxon>
        <taxon>Propionivibrio</taxon>
    </lineage>
</organism>
<reference evidence="2 3" key="1">
    <citation type="submission" date="2016-10" db="EMBL/GenBank/DDBJ databases">
        <authorList>
            <person name="de Groot N.N."/>
        </authorList>
    </citation>
    <scope>NUCLEOTIDE SEQUENCE [LARGE SCALE GENOMIC DNA]</scope>
    <source>
        <strain evidence="2 3">DSM 5885</strain>
    </source>
</reference>
<keyword evidence="3" id="KW-1185">Reference proteome</keyword>
<feature type="signal peptide" evidence="1">
    <location>
        <begin position="1"/>
        <end position="19"/>
    </location>
</feature>
<dbReference type="PANTHER" id="PTHR36302:SF1">
    <property type="entry name" value="COPPER CHAPERONE PCU(A)C"/>
    <property type="match status" value="1"/>
</dbReference>
<dbReference type="InterPro" id="IPR007410">
    <property type="entry name" value="LpqE-like"/>
</dbReference>
<proteinExistence type="predicted"/>
<dbReference type="OrthoDB" id="9796962at2"/>
<feature type="chain" id="PRO_5011432588" description="Copper(I)-binding protein" evidence="1">
    <location>
        <begin position="20"/>
        <end position="154"/>
    </location>
</feature>
<evidence type="ECO:0000256" key="1">
    <source>
        <dbReference type="SAM" id="SignalP"/>
    </source>
</evidence>
<dbReference type="InterPro" id="IPR036182">
    <property type="entry name" value="PCuAC_sf"/>
</dbReference>
<dbReference type="STRING" id="83767.SAMN05660652_03188"/>
<keyword evidence="1" id="KW-0732">Signal</keyword>
<dbReference type="SUPFAM" id="SSF110087">
    <property type="entry name" value="DR1885-like metal-binding protein"/>
    <property type="match status" value="1"/>
</dbReference>